<evidence type="ECO:0000313" key="2">
    <source>
        <dbReference type="Proteomes" id="UP000259211"/>
    </source>
</evidence>
<dbReference type="RefSeq" id="WP_117189170.1">
    <property type="nucleotide sequence ID" value="NZ_JAQDJS010000007.1"/>
</dbReference>
<dbReference type="AlphaFoldDB" id="A0A3E2DHR6"/>
<name>A0A3E2DHR6_9ACTN</name>
<gene>
    <name evidence="1" type="ORF">CHT91_05460</name>
</gene>
<evidence type="ECO:0000313" key="1">
    <source>
        <dbReference type="EMBL" id="RFT44905.1"/>
    </source>
</evidence>
<organism evidence="1 2">
    <name type="scientific">Cutibacterium avidum</name>
    <dbReference type="NCBI Taxonomy" id="33010"/>
    <lineage>
        <taxon>Bacteria</taxon>
        <taxon>Bacillati</taxon>
        <taxon>Actinomycetota</taxon>
        <taxon>Actinomycetes</taxon>
        <taxon>Propionibacteriales</taxon>
        <taxon>Propionibacteriaceae</taxon>
        <taxon>Cutibacterium</taxon>
    </lineage>
</organism>
<dbReference type="Proteomes" id="UP000259211">
    <property type="component" value="Unassembled WGS sequence"/>
</dbReference>
<dbReference type="EMBL" id="NOWI01000004">
    <property type="protein sequence ID" value="RFT44905.1"/>
    <property type="molecule type" value="Genomic_DNA"/>
</dbReference>
<reference evidence="1 2" key="1">
    <citation type="submission" date="2017-07" db="EMBL/GenBank/DDBJ databases">
        <authorList>
            <person name="Sun Z.S."/>
            <person name="Albrecht U."/>
            <person name="Echele G."/>
            <person name="Lee C.C."/>
        </authorList>
    </citation>
    <scope>NUCLEOTIDE SEQUENCE [LARGE SCALE GENOMIC DNA]</scope>
    <source>
        <strain evidence="1 2">P16-029</strain>
    </source>
</reference>
<protein>
    <submittedName>
        <fullName evidence="1">Uncharacterized protein</fullName>
    </submittedName>
</protein>
<proteinExistence type="predicted"/>
<comment type="caution">
    <text evidence="1">The sequence shown here is derived from an EMBL/GenBank/DDBJ whole genome shotgun (WGS) entry which is preliminary data.</text>
</comment>
<sequence>MWADATFTSGGSYPYFLNGATDSQERLTMSPAPVRIYLSGWQQVGSAGTTSKYMSLNLTGLTGPISFTISDLDARTSNATTSGATYYTDTIQVTNNNAVIAPTSSSNLNTTAHSGWVTATTMGVGSVTYTIANPGTVTIKLANTYSGTIQSTAHPSQVVILSDISCVTT</sequence>
<accession>A0A3E2DHR6</accession>